<dbReference type="InterPro" id="IPR005162">
    <property type="entry name" value="Retrotrans_gag_dom"/>
</dbReference>
<feature type="region of interest" description="Disordered" evidence="1">
    <location>
        <begin position="257"/>
        <end position="313"/>
    </location>
</feature>
<reference evidence="3" key="1">
    <citation type="submission" date="2023-04" db="EMBL/GenBank/DDBJ databases">
        <title>Phytophthora fragariaefolia NBRC 109709.</title>
        <authorList>
            <person name="Ichikawa N."/>
            <person name="Sato H."/>
            <person name="Tonouchi N."/>
        </authorList>
    </citation>
    <scope>NUCLEOTIDE SEQUENCE</scope>
    <source>
        <strain evidence="3">NBRC 109709</strain>
    </source>
</reference>
<feature type="region of interest" description="Disordered" evidence="1">
    <location>
        <begin position="467"/>
        <end position="493"/>
    </location>
</feature>
<dbReference type="Pfam" id="PF03732">
    <property type="entry name" value="Retrotrans_gag"/>
    <property type="match status" value="1"/>
</dbReference>
<feature type="compositionally biased region" description="Basic and acidic residues" evidence="1">
    <location>
        <begin position="272"/>
        <end position="305"/>
    </location>
</feature>
<dbReference type="AlphaFoldDB" id="A0A9W7CTE1"/>
<organism evidence="3 4">
    <name type="scientific">Phytophthora fragariaefolia</name>
    <dbReference type="NCBI Taxonomy" id="1490495"/>
    <lineage>
        <taxon>Eukaryota</taxon>
        <taxon>Sar</taxon>
        <taxon>Stramenopiles</taxon>
        <taxon>Oomycota</taxon>
        <taxon>Peronosporomycetes</taxon>
        <taxon>Peronosporales</taxon>
        <taxon>Peronosporaceae</taxon>
        <taxon>Phytophthora</taxon>
    </lineage>
</organism>
<feature type="region of interest" description="Disordered" evidence="1">
    <location>
        <begin position="1"/>
        <end position="58"/>
    </location>
</feature>
<dbReference type="EMBL" id="BSXT01001051">
    <property type="protein sequence ID" value="GMF37920.1"/>
    <property type="molecule type" value="Genomic_DNA"/>
</dbReference>
<sequence length="546" mass="62808">METPCSAKRQVRADRAADNSKATENTRRGTGKSMRRRFQADDDSSSEEEGYDGDGGVQMNKYMRQIRELTDSEQSNATPRIEVATHRPLGQIKPFSGRRNKSENPMQWLRSFIYEMKETRAPPNEWCMPFELSLRDGALHWHIQLPKKTKRQWSALSEAFIKYYCSQFNQSVESRYYSAKREDKEHVCDYLNRFNGYAQNASIQFDNGGRKARDHVRRFLETCGDRGLERRLCHVRVRDIHELEEMITDILRIEERSTTRDNSHQHSRSRDHRREDRRHDDSRDNYYKKDRRDRDNERRRDDSRNTPRASLAEASIADMLAELHCRDGRTTLNEFASARGSDRGDRSSDAGSERGSDDSGRRTKNGATSYPQTRADDISPQPMKANAEPPLKVPMPAPITDNTGVTDSTATSIRILVPMTRPRQPFTTIWTLRCMRQPIPLRTFLQEALQIDQTSARCWQVRCRSRNRQPRPHLDGEEGLESRAPVSTLQRPFKLGSPPTETGLVPIGLPQLVAPAIEAGYIFAFVGKCEWPNDGDDISVNTTETK</sequence>
<evidence type="ECO:0000313" key="4">
    <source>
        <dbReference type="Proteomes" id="UP001165121"/>
    </source>
</evidence>
<protein>
    <submittedName>
        <fullName evidence="3">Unnamed protein product</fullName>
    </submittedName>
</protein>
<dbReference type="Proteomes" id="UP001165121">
    <property type="component" value="Unassembled WGS sequence"/>
</dbReference>
<evidence type="ECO:0000259" key="2">
    <source>
        <dbReference type="Pfam" id="PF03732"/>
    </source>
</evidence>
<comment type="caution">
    <text evidence="3">The sequence shown here is derived from an EMBL/GenBank/DDBJ whole genome shotgun (WGS) entry which is preliminary data.</text>
</comment>
<feature type="compositionally biased region" description="Basic and acidic residues" evidence="1">
    <location>
        <begin position="340"/>
        <end position="361"/>
    </location>
</feature>
<keyword evidence="4" id="KW-1185">Reference proteome</keyword>
<dbReference type="PANTHER" id="PTHR33223:SF6">
    <property type="entry name" value="CCHC-TYPE DOMAIN-CONTAINING PROTEIN"/>
    <property type="match status" value="1"/>
</dbReference>
<accession>A0A9W7CTE1</accession>
<feature type="region of interest" description="Disordered" evidence="1">
    <location>
        <begin position="334"/>
        <end position="395"/>
    </location>
</feature>
<proteinExistence type="predicted"/>
<evidence type="ECO:0000256" key="1">
    <source>
        <dbReference type="SAM" id="MobiDB-lite"/>
    </source>
</evidence>
<feature type="domain" description="Retrotransposon gag" evidence="2">
    <location>
        <begin position="130"/>
        <end position="205"/>
    </location>
</feature>
<dbReference type="PANTHER" id="PTHR33223">
    <property type="entry name" value="CCHC-TYPE DOMAIN-CONTAINING PROTEIN"/>
    <property type="match status" value="1"/>
</dbReference>
<gene>
    <name evidence="3" type="ORF">Pfra01_001076800</name>
</gene>
<evidence type="ECO:0000313" key="3">
    <source>
        <dbReference type="EMBL" id="GMF37920.1"/>
    </source>
</evidence>
<name>A0A9W7CTE1_9STRA</name>
<feature type="compositionally biased region" description="Acidic residues" evidence="1">
    <location>
        <begin position="41"/>
        <end position="52"/>
    </location>
</feature>